<dbReference type="NCBIfam" id="TIGR03696">
    <property type="entry name" value="Rhs_assc_core"/>
    <property type="match status" value="1"/>
</dbReference>
<dbReference type="OrthoDB" id="5445630at2"/>
<accession>A0A4Q2A7T7</accession>
<comment type="caution">
    <text evidence="1">The sequence shown here is derived from an EMBL/GenBank/DDBJ whole genome shotgun (WGS) entry which is preliminary data.</text>
</comment>
<evidence type="ECO:0000313" key="1">
    <source>
        <dbReference type="EMBL" id="RXV65309.1"/>
    </source>
</evidence>
<dbReference type="AlphaFoldDB" id="A0A4Q2A7T7"/>
<organism evidence="1 2">
    <name type="scientific">Burkholderia stabilis</name>
    <dbReference type="NCBI Taxonomy" id="95485"/>
    <lineage>
        <taxon>Bacteria</taxon>
        <taxon>Pseudomonadati</taxon>
        <taxon>Pseudomonadota</taxon>
        <taxon>Betaproteobacteria</taxon>
        <taxon>Burkholderiales</taxon>
        <taxon>Burkholderiaceae</taxon>
        <taxon>Burkholderia</taxon>
        <taxon>Burkholderia cepacia complex</taxon>
    </lineage>
</organism>
<dbReference type="EMBL" id="QWEX01000003">
    <property type="protein sequence ID" value="RXV65309.1"/>
    <property type="molecule type" value="Genomic_DNA"/>
</dbReference>
<dbReference type="Gene3D" id="2.180.10.10">
    <property type="entry name" value="RHS repeat-associated core"/>
    <property type="match status" value="1"/>
</dbReference>
<sequence length="233" mass="26180">MKPEYRKALTRRYYERHNSSCKYVANVAVSECFAKETKMLLIDKSGSVLGVYAASRVSLRNFTPYGHEHSQNRLLLLLGFNGEFLETDGFYLLGNGYRAYNPVLVRFHSPDRWSPFDRGGRNAYGYCKADPVNNMDPSGHSAISSLFRRLFGVSRWSRSATLRIMETDVLLGFHGTPNPGKLIGKGYFSSGKSAYFTDTFESASRYAGENGKVFAGYASHDSLNGLRTHHVKI</sequence>
<protein>
    <submittedName>
        <fullName evidence="1">RHS repeat-associated core domain-containing protein</fullName>
    </submittedName>
</protein>
<dbReference type="SUPFAM" id="SSF56399">
    <property type="entry name" value="ADP-ribosylation"/>
    <property type="match status" value="1"/>
</dbReference>
<proteinExistence type="predicted"/>
<dbReference type="InterPro" id="IPR022385">
    <property type="entry name" value="Rhs_assc_core"/>
</dbReference>
<reference evidence="1 2" key="1">
    <citation type="submission" date="2018-08" db="EMBL/GenBank/DDBJ databases">
        <title>Mountain-cultivated ginseng endophyte, Burkholderia stabilis and its activity against ginseng root rot disease.</title>
        <authorList>
            <person name="Tapan Kumar M."/>
            <person name="Bae H."/>
            <person name="Shanmugam G."/>
            <person name="Jeon J."/>
        </authorList>
    </citation>
    <scope>NUCLEOTIDE SEQUENCE [LARGE SCALE GENOMIC DNA]</scope>
    <source>
        <strain evidence="1 2">EB159</strain>
    </source>
</reference>
<name>A0A4Q2A7T7_9BURK</name>
<gene>
    <name evidence="1" type="ORF">D1006_34945</name>
</gene>
<evidence type="ECO:0000313" key="2">
    <source>
        <dbReference type="Proteomes" id="UP000289650"/>
    </source>
</evidence>
<dbReference type="Proteomes" id="UP000289650">
    <property type="component" value="Unassembled WGS sequence"/>
</dbReference>